<feature type="signal peptide" evidence="1">
    <location>
        <begin position="1"/>
        <end position="21"/>
    </location>
</feature>
<protein>
    <submittedName>
        <fullName evidence="2">Uncharacterized protein</fullName>
    </submittedName>
</protein>
<reference evidence="2" key="1">
    <citation type="submission" date="2021-01" db="EMBL/GenBank/DDBJ databases">
        <authorList>
            <person name="Corre E."/>
            <person name="Pelletier E."/>
            <person name="Niang G."/>
            <person name="Scheremetjew M."/>
            <person name="Finn R."/>
            <person name="Kale V."/>
            <person name="Holt S."/>
            <person name="Cochrane G."/>
            <person name="Meng A."/>
            <person name="Brown T."/>
            <person name="Cohen L."/>
        </authorList>
    </citation>
    <scope>NUCLEOTIDE SEQUENCE</scope>
    <source>
        <strain evidence="2">CCMP125</strain>
    </source>
</reference>
<keyword evidence="1" id="KW-0732">Signal</keyword>
<name>A0A7S2YJ11_9STRA</name>
<gene>
    <name evidence="2" type="ORF">APAL1065_LOCUS18425</name>
</gene>
<dbReference type="EMBL" id="HBHT01027442">
    <property type="protein sequence ID" value="CAD9978514.1"/>
    <property type="molecule type" value="Transcribed_RNA"/>
</dbReference>
<sequence length="198" mass="21337">MFFSKPAVLSLLFAAVASAGGKKGMGKNDPLENCQDFTNTVSVTFTDSPFLWGGPADLAPTEHNTYIVDFVDQGWDANAVRAHLTCAILYISEEKFPEGSGLDGYPQQVTSECTFRTLFDDGSVMIWEGLELLDISRGFGGPFVGPWEEFSEYAIVGGTKQWVGATGEVRIVCDVAANVCSASGYVCKSDIAMAKEMN</sequence>
<proteinExistence type="predicted"/>
<organism evidence="2">
    <name type="scientific">Entomoneis paludosa</name>
    <dbReference type="NCBI Taxonomy" id="265537"/>
    <lineage>
        <taxon>Eukaryota</taxon>
        <taxon>Sar</taxon>
        <taxon>Stramenopiles</taxon>
        <taxon>Ochrophyta</taxon>
        <taxon>Bacillariophyta</taxon>
        <taxon>Bacillariophyceae</taxon>
        <taxon>Bacillariophycidae</taxon>
        <taxon>Entomoneidaceae</taxon>
        <taxon>Entomoneis</taxon>
    </lineage>
</organism>
<dbReference type="AlphaFoldDB" id="A0A7S2YJ11"/>
<accession>A0A7S2YJ11</accession>
<feature type="chain" id="PRO_5031254076" evidence="1">
    <location>
        <begin position="22"/>
        <end position="198"/>
    </location>
</feature>
<evidence type="ECO:0000256" key="1">
    <source>
        <dbReference type="SAM" id="SignalP"/>
    </source>
</evidence>
<evidence type="ECO:0000313" key="2">
    <source>
        <dbReference type="EMBL" id="CAD9978514.1"/>
    </source>
</evidence>